<dbReference type="Proteomes" id="UP001283361">
    <property type="component" value="Unassembled WGS sequence"/>
</dbReference>
<keyword evidence="2" id="KW-1185">Reference proteome</keyword>
<sequence>MSSSALTVISIIARWIHRPLSIQSTTGTSSREVLTLHSPVPSKPFGFADSCGYIHTCQHGQDYSCRHFTSKTTLQF</sequence>
<dbReference type="AlphaFoldDB" id="A0AAE1CQ05"/>
<organism evidence="1 2">
    <name type="scientific">Elysia crispata</name>
    <name type="common">lettuce slug</name>
    <dbReference type="NCBI Taxonomy" id="231223"/>
    <lineage>
        <taxon>Eukaryota</taxon>
        <taxon>Metazoa</taxon>
        <taxon>Spiralia</taxon>
        <taxon>Lophotrochozoa</taxon>
        <taxon>Mollusca</taxon>
        <taxon>Gastropoda</taxon>
        <taxon>Heterobranchia</taxon>
        <taxon>Euthyneura</taxon>
        <taxon>Panpulmonata</taxon>
        <taxon>Sacoglossa</taxon>
        <taxon>Placobranchoidea</taxon>
        <taxon>Plakobranchidae</taxon>
        <taxon>Elysia</taxon>
    </lineage>
</organism>
<dbReference type="EMBL" id="JAWDGP010007236">
    <property type="protein sequence ID" value="KAK3727668.1"/>
    <property type="molecule type" value="Genomic_DNA"/>
</dbReference>
<evidence type="ECO:0000313" key="1">
    <source>
        <dbReference type="EMBL" id="KAK3727668.1"/>
    </source>
</evidence>
<name>A0AAE1CQ05_9GAST</name>
<evidence type="ECO:0000313" key="2">
    <source>
        <dbReference type="Proteomes" id="UP001283361"/>
    </source>
</evidence>
<comment type="caution">
    <text evidence="1">The sequence shown here is derived from an EMBL/GenBank/DDBJ whole genome shotgun (WGS) entry which is preliminary data.</text>
</comment>
<protein>
    <submittedName>
        <fullName evidence="1">Uncharacterized protein</fullName>
    </submittedName>
</protein>
<reference evidence="1" key="1">
    <citation type="journal article" date="2023" name="G3 (Bethesda)">
        <title>A reference genome for the long-term kleptoplast-retaining sea slug Elysia crispata morphotype clarki.</title>
        <authorList>
            <person name="Eastman K.E."/>
            <person name="Pendleton A.L."/>
            <person name="Shaikh M.A."/>
            <person name="Suttiyut T."/>
            <person name="Ogas R."/>
            <person name="Tomko P."/>
            <person name="Gavelis G."/>
            <person name="Widhalm J.R."/>
            <person name="Wisecaver J.H."/>
        </authorList>
    </citation>
    <scope>NUCLEOTIDE SEQUENCE</scope>
    <source>
        <strain evidence="1">ECLA1</strain>
    </source>
</reference>
<gene>
    <name evidence="1" type="ORF">RRG08_032627</name>
</gene>
<accession>A0AAE1CQ05</accession>
<proteinExistence type="predicted"/>